<dbReference type="PANTHER" id="PTHR43795:SF42">
    <property type="entry name" value="1-AMINOCYCLOPROPANE-1-CARBOXYLATE SYNTHASE 4"/>
    <property type="match status" value="1"/>
</dbReference>
<dbReference type="PRINTS" id="PR00753">
    <property type="entry name" value="ACCSYNTHASE"/>
</dbReference>
<feature type="domain" description="Aminotransferase class I/classII large" evidence="2">
    <location>
        <begin position="51"/>
        <end position="424"/>
    </location>
</feature>
<name>A0AAF0QY50_SOLVR</name>
<accession>A0AAF0QY50</accession>
<dbReference type="Gene3D" id="3.90.1150.10">
    <property type="entry name" value="Aspartate Aminotransferase, domain 1"/>
    <property type="match status" value="1"/>
</dbReference>
<protein>
    <recommendedName>
        <fullName evidence="2">Aminotransferase class I/classII large domain-containing protein</fullName>
    </recommendedName>
</protein>
<dbReference type="GO" id="GO:0006520">
    <property type="term" value="P:amino acid metabolic process"/>
    <property type="evidence" value="ECO:0007669"/>
    <property type="project" value="TreeGrafter"/>
</dbReference>
<evidence type="ECO:0000259" key="2">
    <source>
        <dbReference type="Pfam" id="PF00155"/>
    </source>
</evidence>
<dbReference type="InterPro" id="IPR050478">
    <property type="entry name" value="Ethylene_sulfur-biosynth"/>
</dbReference>
<gene>
    <name evidence="3" type="ORF">MTR67_024275</name>
</gene>
<proteinExistence type="predicted"/>
<keyword evidence="4" id="KW-1185">Reference proteome</keyword>
<dbReference type="InterPro" id="IPR015422">
    <property type="entry name" value="PyrdxlP-dep_Trfase_small"/>
</dbReference>
<dbReference type="GO" id="GO:0030170">
    <property type="term" value="F:pyridoxal phosphate binding"/>
    <property type="evidence" value="ECO:0007669"/>
    <property type="project" value="InterPro"/>
</dbReference>
<dbReference type="PANTHER" id="PTHR43795">
    <property type="entry name" value="BIFUNCTIONAL ASPARTATE AMINOTRANSFERASE AND GLUTAMATE/ASPARTATE-PREPHENATE AMINOTRANSFERASE-RELATED"/>
    <property type="match status" value="1"/>
</dbReference>
<sequence length="437" mass="49411">MSSLSKFMSANVVLSKLATNKQYAENLPYVEGMKAYDNNPFHPVKNPNGVILMNLADNQLSVDLIKEYLTKKNLQISIEFFRKLANFQDYHGLPEYTEAIAKYMEETRGGKVKFDPKRVVMSAEANGAKQTLISCLADPGDALLDLSYLRRFAKDIRWGTNVQLVPISCKSSNNFKITIEAIKETFEKVQEEKIKVKGMILSNPSNPLGTILDRDTLKKILTFTNEHNIHLVCDEIYAGTVFDAPQFVSIAEIMDEISCVNKKLVHIVSSVSKEVGFPGFQVEIVYSFNDDVVNCARKMSSFSLVSSLTQHSLPSMFGNGFIEKFLIENTKKLRERHEKFTSELEKVGIKCLKSNAGVYCWVDLRTLLKEQTPDAEESLRKQIINDAKLNISPGSSFSCSEAGWFRICFANIDDQTMEIALQRIQKFVQSNTRKLML</sequence>
<dbReference type="AlphaFoldDB" id="A0AAF0QY50"/>
<dbReference type="InterPro" id="IPR015421">
    <property type="entry name" value="PyrdxlP-dep_Trfase_major"/>
</dbReference>
<organism evidence="3 4">
    <name type="scientific">Solanum verrucosum</name>
    <dbReference type="NCBI Taxonomy" id="315347"/>
    <lineage>
        <taxon>Eukaryota</taxon>
        <taxon>Viridiplantae</taxon>
        <taxon>Streptophyta</taxon>
        <taxon>Embryophyta</taxon>
        <taxon>Tracheophyta</taxon>
        <taxon>Spermatophyta</taxon>
        <taxon>Magnoliopsida</taxon>
        <taxon>eudicotyledons</taxon>
        <taxon>Gunneridae</taxon>
        <taxon>Pentapetalae</taxon>
        <taxon>asterids</taxon>
        <taxon>lamiids</taxon>
        <taxon>Solanales</taxon>
        <taxon>Solanaceae</taxon>
        <taxon>Solanoideae</taxon>
        <taxon>Solaneae</taxon>
        <taxon>Solanum</taxon>
    </lineage>
</organism>
<dbReference type="Pfam" id="PF00155">
    <property type="entry name" value="Aminotran_1_2"/>
    <property type="match status" value="1"/>
</dbReference>
<dbReference type="SUPFAM" id="SSF53383">
    <property type="entry name" value="PLP-dependent transferases"/>
    <property type="match status" value="1"/>
</dbReference>
<dbReference type="Gene3D" id="3.40.640.10">
    <property type="entry name" value="Type I PLP-dependent aspartate aminotransferase-like (Major domain)"/>
    <property type="match status" value="1"/>
</dbReference>
<keyword evidence="1" id="KW-0663">Pyridoxal phosphate</keyword>
<evidence type="ECO:0000313" key="3">
    <source>
        <dbReference type="EMBL" id="WMV30890.1"/>
    </source>
</evidence>
<reference evidence="3" key="1">
    <citation type="submission" date="2023-08" db="EMBL/GenBank/DDBJ databases">
        <title>A de novo genome assembly of Solanum verrucosum Schlechtendal, a Mexican diploid species geographically isolated from the other diploid A-genome species in potato relatives.</title>
        <authorList>
            <person name="Hosaka K."/>
        </authorList>
    </citation>
    <scope>NUCLEOTIDE SEQUENCE</scope>
    <source>
        <tissue evidence="3">Young leaves</tissue>
    </source>
</reference>
<dbReference type="InterPro" id="IPR015424">
    <property type="entry name" value="PyrdxlP-dep_Trfase"/>
</dbReference>
<dbReference type="CDD" id="cd00609">
    <property type="entry name" value="AAT_like"/>
    <property type="match status" value="1"/>
</dbReference>
<dbReference type="Proteomes" id="UP001234989">
    <property type="component" value="Chromosome 5"/>
</dbReference>
<dbReference type="EMBL" id="CP133616">
    <property type="protein sequence ID" value="WMV30890.1"/>
    <property type="molecule type" value="Genomic_DNA"/>
</dbReference>
<dbReference type="InterPro" id="IPR004839">
    <property type="entry name" value="Aminotransferase_I/II_large"/>
</dbReference>
<evidence type="ECO:0000313" key="4">
    <source>
        <dbReference type="Proteomes" id="UP001234989"/>
    </source>
</evidence>
<evidence type="ECO:0000256" key="1">
    <source>
        <dbReference type="ARBA" id="ARBA00022898"/>
    </source>
</evidence>
<dbReference type="GO" id="GO:0008483">
    <property type="term" value="F:transaminase activity"/>
    <property type="evidence" value="ECO:0007669"/>
    <property type="project" value="TreeGrafter"/>
</dbReference>